<evidence type="ECO:0000256" key="1">
    <source>
        <dbReference type="ARBA" id="ARBA00005952"/>
    </source>
</evidence>
<dbReference type="Proteomes" id="UP000318538">
    <property type="component" value="Chromosome"/>
</dbReference>
<proteinExistence type="inferred from homology"/>
<reference evidence="8 9" key="1">
    <citation type="submission" date="2019-02" db="EMBL/GenBank/DDBJ databases">
        <title>Deep-cultivation of Planctomycetes and their phenomic and genomic characterization uncovers novel biology.</title>
        <authorList>
            <person name="Wiegand S."/>
            <person name="Jogler M."/>
            <person name="Boedeker C."/>
            <person name="Pinto D."/>
            <person name="Vollmers J."/>
            <person name="Rivas-Marin E."/>
            <person name="Kohn T."/>
            <person name="Peeters S.H."/>
            <person name="Heuer A."/>
            <person name="Rast P."/>
            <person name="Oberbeckmann S."/>
            <person name="Bunk B."/>
            <person name="Jeske O."/>
            <person name="Meyerdierks A."/>
            <person name="Storesund J.E."/>
            <person name="Kallscheuer N."/>
            <person name="Luecker S."/>
            <person name="Lage O.M."/>
            <person name="Pohl T."/>
            <person name="Merkel B.J."/>
            <person name="Hornburger P."/>
            <person name="Mueller R.-W."/>
            <person name="Bruemmer F."/>
            <person name="Labrenz M."/>
            <person name="Spormann A.M."/>
            <person name="Op den Camp H."/>
            <person name="Overmann J."/>
            <person name="Amann R."/>
            <person name="Jetten M.S.M."/>
            <person name="Mascher T."/>
            <person name="Medema M.H."/>
            <person name="Devos D.P."/>
            <person name="Kaster A.-K."/>
            <person name="Ovreas L."/>
            <person name="Rohde M."/>
            <person name="Galperin M.Y."/>
            <person name="Jogler C."/>
        </authorList>
    </citation>
    <scope>NUCLEOTIDE SEQUENCE [LARGE SCALE GENOMIC DNA]</scope>
    <source>
        <strain evidence="8 9">K22_7</strain>
    </source>
</reference>
<dbReference type="SUPFAM" id="SSF48013">
    <property type="entry name" value="NusB-like"/>
    <property type="match status" value="1"/>
</dbReference>
<dbReference type="Pfam" id="PF01029">
    <property type="entry name" value="NusB"/>
    <property type="match status" value="1"/>
</dbReference>
<dbReference type="Gene3D" id="1.10.940.10">
    <property type="entry name" value="NusB-like"/>
    <property type="match status" value="1"/>
</dbReference>
<accession>A0A517NG95</accession>
<name>A0A517NG95_9BACT</name>
<keyword evidence="9" id="KW-1185">Reference proteome</keyword>
<protein>
    <recommendedName>
        <fullName evidence="6">Transcription antitermination protein NusB</fullName>
    </recommendedName>
    <alternativeName>
        <fullName evidence="6">Antitermination factor NusB</fullName>
    </alternativeName>
</protein>
<dbReference type="NCBIfam" id="TIGR01951">
    <property type="entry name" value="nusB"/>
    <property type="match status" value="1"/>
</dbReference>
<gene>
    <name evidence="6" type="primary">nusB</name>
    <name evidence="8" type="ORF">K227x_45150</name>
</gene>
<dbReference type="PANTHER" id="PTHR11078">
    <property type="entry name" value="N UTILIZATION SUBSTANCE PROTEIN B-RELATED"/>
    <property type="match status" value="1"/>
</dbReference>
<dbReference type="KEGG" id="rlc:K227x_45150"/>
<dbReference type="GO" id="GO:0006353">
    <property type="term" value="P:DNA-templated transcription termination"/>
    <property type="evidence" value="ECO:0007669"/>
    <property type="project" value="UniProtKB-UniRule"/>
</dbReference>
<evidence type="ECO:0000256" key="3">
    <source>
        <dbReference type="ARBA" id="ARBA00022884"/>
    </source>
</evidence>
<dbReference type="GO" id="GO:0005829">
    <property type="term" value="C:cytosol"/>
    <property type="evidence" value="ECO:0007669"/>
    <property type="project" value="TreeGrafter"/>
</dbReference>
<dbReference type="InterPro" id="IPR011605">
    <property type="entry name" value="NusB_fam"/>
</dbReference>
<evidence type="ECO:0000256" key="6">
    <source>
        <dbReference type="HAMAP-Rule" id="MF_00073"/>
    </source>
</evidence>
<dbReference type="PANTHER" id="PTHR11078:SF3">
    <property type="entry name" value="ANTITERMINATION NUSB DOMAIN-CONTAINING PROTEIN"/>
    <property type="match status" value="1"/>
</dbReference>
<dbReference type="GO" id="GO:0003723">
    <property type="term" value="F:RNA binding"/>
    <property type="evidence" value="ECO:0007669"/>
    <property type="project" value="UniProtKB-UniRule"/>
</dbReference>
<evidence type="ECO:0000313" key="9">
    <source>
        <dbReference type="Proteomes" id="UP000318538"/>
    </source>
</evidence>
<organism evidence="8 9">
    <name type="scientific">Rubripirellula lacrimiformis</name>
    <dbReference type="NCBI Taxonomy" id="1930273"/>
    <lineage>
        <taxon>Bacteria</taxon>
        <taxon>Pseudomonadati</taxon>
        <taxon>Planctomycetota</taxon>
        <taxon>Planctomycetia</taxon>
        <taxon>Pirellulales</taxon>
        <taxon>Pirellulaceae</taxon>
        <taxon>Rubripirellula</taxon>
    </lineage>
</organism>
<keyword evidence="5 6" id="KW-0804">Transcription</keyword>
<evidence type="ECO:0000256" key="5">
    <source>
        <dbReference type="ARBA" id="ARBA00023163"/>
    </source>
</evidence>
<keyword evidence="3 6" id="KW-0694">RNA-binding</keyword>
<evidence type="ECO:0000259" key="7">
    <source>
        <dbReference type="Pfam" id="PF01029"/>
    </source>
</evidence>
<feature type="domain" description="NusB/RsmB/TIM44" evidence="7">
    <location>
        <begin position="50"/>
        <end position="176"/>
    </location>
</feature>
<evidence type="ECO:0000313" key="8">
    <source>
        <dbReference type="EMBL" id="QDT06108.1"/>
    </source>
</evidence>
<dbReference type="GO" id="GO:0031564">
    <property type="term" value="P:transcription antitermination"/>
    <property type="evidence" value="ECO:0007669"/>
    <property type="project" value="UniProtKB-KW"/>
</dbReference>
<sequence length="179" mass="19860">METPACFGAPIRALLSSVYNPPLASNSGPITASAGNRPSHPSLVRMSTRRRAREIVLQLLYEADINGTRDVDSARRFIRSRLQGRKALTDFATQLLEGTLQHRDAIDEQLGQLATNWTLPRMPVVDRNVLRLGGYEILFGDTPGRVAVNESIVLAKRYGDTNSPRFVNGILDRMMKNKA</sequence>
<dbReference type="HAMAP" id="MF_00073">
    <property type="entry name" value="NusB"/>
    <property type="match status" value="1"/>
</dbReference>
<comment type="function">
    <text evidence="6">Involved in transcription antitermination. Required for transcription of ribosomal RNA (rRNA) genes. Binds specifically to the boxA antiterminator sequence of the ribosomal RNA (rrn) operons.</text>
</comment>
<dbReference type="InterPro" id="IPR006027">
    <property type="entry name" value="NusB_RsmB_TIM44"/>
</dbReference>
<evidence type="ECO:0000256" key="2">
    <source>
        <dbReference type="ARBA" id="ARBA00022814"/>
    </source>
</evidence>
<dbReference type="InterPro" id="IPR035926">
    <property type="entry name" value="NusB-like_sf"/>
</dbReference>
<keyword evidence="2 6" id="KW-0889">Transcription antitermination</keyword>
<evidence type="ECO:0000256" key="4">
    <source>
        <dbReference type="ARBA" id="ARBA00023015"/>
    </source>
</evidence>
<keyword evidence="4 6" id="KW-0805">Transcription regulation</keyword>
<dbReference type="CDD" id="cd00619">
    <property type="entry name" value="Terminator_NusB"/>
    <property type="match status" value="1"/>
</dbReference>
<dbReference type="AlphaFoldDB" id="A0A517NG95"/>
<dbReference type="EMBL" id="CP036525">
    <property type="protein sequence ID" value="QDT06108.1"/>
    <property type="molecule type" value="Genomic_DNA"/>
</dbReference>
<comment type="similarity">
    <text evidence="1 6">Belongs to the NusB family.</text>
</comment>